<feature type="transmembrane region" description="Helical" evidence="1">
    <location>
        <begin position="12"/>
        <end position="32"/>
    </location>
</feature>
<feature type="transmembrane region" description="Helical" evidence="1">
    <location>
        <begin position="59"/>
        <end position="77"/>
    </location>
</feature>
<gene>
    <name evidence="3" type="ORF">COB13_08000</name>
</gene>
<evidence type="ECO:0000256" key="1">
    <source>
        <dbReference type="SAM" id="Phobius"/>
    </source>
</evidence>
<keyword evidence="1" id="KW-0812">Transmembrane</keyword>
<keyword evidence="1" id="KW-1133">Transmembrane helix</keyword>
<keyword evidence="1" id="KW-0472">Membrane</keyword>
<organism evidence="3">
    <name type="scientific">OCS116 cluster bacterium</name>
    <dbReference type="NCBI Taxonomy" id="2030921"/>
    <lineage>
        <taxon>Bacteria</taxon>
        <taxon>Pseudomonadati</taxon>
        <taxon>Pseudomonadota</taxon>
        <taxon>Alphaproteobacteria</taxon>
        <taxon>OCS116 cluster</taxon>
    </lineage>
</organism>
<evidence type="ECO:0000259" key="2">
    <source>
        <dbReference type="Pfam" id="PF20061"/>
    </source>
</evidence>
<dbReference type="InterPro" id="IPR045594">
    <property type="entry name" value="DUF6460"/>
</dbReference>
<protein>
    <recommendedName>
        <fullName evidence="2">DUF6460 domain-containing protein</fullName>
    </recommendedName>
</protein>
<comment type="caution">
    <text evidence="3">The sequence shown here is derived from an EMBL/GenBank/DDBJ whole genome shotgun (WGS) entry which is preliminary data.</text>
</comment>
<name>A0A2A4Z3I3_9PROT</name>
<reference key="1">
    <citation type="submission" date="2017-08" db="EMBL/GenBank/DDBJ databases">
        <title>A dynamic microbial community with high functional redundancy inhabits the cold, oxic subseafloor aquifer.</title>
        <authorList>
            <person name="Tully B.J."/>
            <person name="Wheat C.G."/>
            <person name="Glazer B.T."/>
            <person name="Huber J.A."/>
        </authorList>
    </citation>
    <scope>NUCLEOTIDE SEQUENCE [LARGE SCALE GENOMIC DNA]</scope>
</reference>
<feature type="domain" description="DUF6460" evidence="2">
    <location>
        <begin position="49"/>
        <end position="79"/>
    </location>
</feature>
<evidence type="ECO:0000313" key="3">
    <source>
        <dbReference type="EMBL" id="PCJ01290.1"/>
    </source>
</evidence>
<accession>A0A2A4Z3I3</accession>
<dbReference type="Pfam" id="PF20061">
    <property type="entry name" value="DUF6460"/>
    <property type="match status" value="1"/>
</dbReference>
<sequence>MNELFGNQPLKMIIKLILMSLFVGFVLKILGITPAGLFEWAVETVAHVINISFNSIDKVIGYVITGAVVVIPVWLFMRISEKKREDKIKSTFSDKSKY</sequence>
<reference evidence="3" key="2">
    <citation type="journal article" date="2018" name="ISME J.">
        <title>A dynamic microbial community with high functional redundancy inhabits the cold, oxic subseafloor aquifer.</title>
        <authorList>
            <person name="Tully B.J."/>
            <person name="Wheat C.G."/>
            <person name="Glazer B.T."/>
            <person name="Huber J.A."/>
        </authorList>
    </citation>
    <scope>NUCLEOTIDE SEQUENCE</scope>
    <source>
        <strain evidence="3">NORP83</strain>
    </source>
</reference>
<proteinExistence type="predicted"/>
<dbReference type="AlphaFoldDB" id="A0A2A4Z3I3"/>
<dbReference type="EMBL" id="NVUS01000008">
    <property type="protein sequence ID" value="PCJ01290.1"/>
    <property type="molecule type" value="Genomic_DNA"/>
</dbReference>